<evidence type="ECO:0000313" key="2">
    <source>
        <dbReference type="EMBL" id="MBB4414292.1"/>
    </source>
</evidence>
<dbReference type="Proteomes" id="UP000524535">
    <property type="component" value="Unassembled WGS sequence"/>
</dbReference>
<reference evidence="4 5" key="1">
    <citation type="submission" date="2020-08" db="EMBL/GenBank/DDBJ databases">
        <title>Genomic Encyclopedia of Type Strains, Phase IV (KMG-V): Genome sequencing to study the core and pangenomes of soil and plant-associated prokaryotes.</title>
        <authorList>
            <person name="Whitman W."/>
        </authorList>
    </citation>
    <scope>NUCLEOTIDE SEQUENCE [LARGE SCALE GENOMIC DNA]</scope>
    <source>
        <strain evidence="2 5">SEMIA 444</strain>
        <strain evidence="1 4">SEMIA 448</strain>
        <strain evidence="3 6">SEMIA 452</strain>
    </source>
</reference>
<protein>
    <submittedName>
        <fullName evidence="2">Transposase-like protein</fullName>
    </submittedName>
</protein>
<name>A0A7W6TIZ0_9HYPH</name>
<comment type="caution">
    <text evidence="2">The sequence shown here is derived from an EMBL/GenBank/DDBJ whole genome shotgun (WGS) entry which is preliminary data.</text>
</comment>
<dbReference type="GO" id="GO:0006313">
    <property type="term" value="P:DNA transposition"/>
    <property type="evidence" value="ECO:0007669"/>
    <property type="project" value="InterPro"/>
</dbReference>
<dbReference type="Pfam" id="PF01527">
    <property type="entry name" value="HTH_Tnp_1"/>
    <property type="match status" value="1"/>
</dbReference>
<organism evidence="2 5">
    <name type="scientific">Aliirhizobium cellulosilyticum</name>
    <dbReference type="NCBI Taxonomy" id="393664"/>
    <lineage>
        <taxon>Bacteria</taxon>
        <taxon>Pseudomonadati</taxon>
        <taxon>Pseudomonadota</taxon>
        <taxon>Alphaproteobacteria</taxon>
        <taxon>Hyphomicrobiales</taxon>
        <taxon>Rhizobiaceae</taxon>
        <taxon>Aliirhizobium</taxon>
    </lineage>
</organism>
<proteinExistence type="predicted"/>
<evidence type="ECO:0000313" key="1">
    <source>
        <dbReference type="EMBL" id="MBB4351132.1"/>
    </source>
</evidence>
<dbReference type="EMBL" id="JACIHM010000009">
    <property type="protein sequence ID" value="MBB4448908.1"/>
    <property type="molecule type" value="Genomic_DNA"/>
</dbReference>
<keyword evidence="5" id="KW-1185">Reference proteome</keyword>
<evidence type="ECO:0000313" key="3">
    <source>
        <dbReference type="EMBL" id="MBB4448908.1"/>
    </source>
</evidence>
<dbReference type="Proteomes" id="UP000576087">
    <property type="component" value="Unassembled WGS sequence"/>
</dbReference>
<dbReference type="AlphaFoldDB" id="A0A7W6TIZ0"/>
<dbReference type="EMBL" id="JACIGY010000009">
    <property type="protein sequence ID" value="MBB4414292.1"/>
    <property type="molecule type" value="Genomic_DNA"/>
</dbReference>
<dbReference type="EMBL" id="JACIGW010000008">
    <property type="protein sequence ID" value="MBB4351132.1"/>
    <property type="molecule type" value="Genomic_DNA"/>
</dbReference>
<dbReference type="InterPro" id="IPR002514">
    <property type="entry name" value="Transposase_8"/>
</dbReference>
<sequence>MSTSNFCQEFKRDAVPQIAERGYQVAEVSLRLGVSQHSSLRVKEVLVSWKS</sequence>
<dbReference type="GO" id="GO:0004803">
    <property type="term" value="F:transposase activity"/>
    <property type="evidence" value="ECO:0007669"/>
    <property type="project" value="InterPro"/>
</dbReference>
<gene>
    <name evidence="2" type="ORF">GGE31_004834</name>
    <name evidence="1" type="ORF">GGE33_004910</name>
    <name evidence="3" type="ORF">GGE35_004758</name>
</gene>
<evidence type="ECO:0000313" key="5">
    <source>
        <dbReference type="Proteomes" id="UP000524535"/>
    </source>
</evidence>
<evidence type="ECO:0000313" key="4">
    <source>
        <dbReference type="Proteomes" id="UP000520770"/>
    </source>
</evidence>
<dbReference type="GO" id="GO:0003677">
    <property type="term" value="F:DNA binding"/>
    <property type="evidence" value="ECO:0007669"/>
    <property type="project" value="InterPro"/>
</dbReference>
<accession>A0A7W6TIZ0</accession>
<dbReference type="Proteomes" id="UP000520770">
    <property type="component" value="Unassembled WGS sequence"/>
</dbReference>
<evidence type="ECO:0000313" key="6">
    <source>
        <dbReference type="Proteomes" id="UP000576087"/>
    </source>
</evidence>